<dbReference type="CDD" id="cd07344">
    <property type="entry name" value="M48_yhfN_like"/>
    <property type="match status" value="1"/>
</dbReference>
<feature type="domain" description="YgjP-like metallopeptidase" evidence="1">
    <location>
        <begin position="4"/>
        <end position="146"/>
    </location>
</feature>
<gene>
    <name evidence="2" type="ORF">COV06_00795</name>
</gene>
<accession>A0A2H0RPL0</accession>
<dbReference type="InterPro" id="IPR053136">
    <property type="entry name" value="UTP_pyrophosphatase-like"/>
</dbReference>
<dbReference type="InterPro" id="IPR002725">
    <property type="entry name" value="YgjP-like_metallopeptidase"/>
</dbReference>
<protein>
    <recommendedName>
        <fullName evidence="1">YgjP-like metallopeptidase domain-containing protein</fullName>
    </recommendedName>
</protein>
<dbReference type="AlphaFoldDB" id="A0A2H0RPL0"/>
<proteinExistence type="predicted"/>
<reference evidence="2 3" key="1">
    <citation type="submission" date="2017-09" db="EMBL/GenBank/DDBJ databases">
        <title>Depth-based differentiation of microbial function through sediment-hosted aquifers and enrichment of novel symbionts in the deep terrestrial subsurface.</title>
        <authorList>
            <person name="Probst A.J."/>
            <person name="Ladd B."/>
            <person name="Jarett J.K."/>
            <person name="Geller-Mcgrath D.E."/>
            <person name="Sieber C.M."/>
            <person name="Emerson J.B."/>
            <person name="Anantharaman K."/>
            <person name="Thomas B.C."/>
            <person name="Malmstrom R."/>
            <person name="Stieglmeier M."/>
            <person name="Klingl A."/>
            <person name="Woyke T."/>
            <person name="Ryan C.M."/>
            <person name="Banfield J.F."/>
        </authorList>
    </citation>
    <scope>NUCLEOTIDE SEQUENCE [LARGE SCALE GENOMIC DNA]</scope>
    <source>
        <strain evidence="2">CG10_big_fil_rev_8_21_14_0_10_50_16</strain>
    </source>
</reference>
<evidence type="ECO:0000313" key="2">
    <source>
        <dbReference type="EMBL" id="PIR47924.1"/>
    </source>
</evidence>
<dbReference type="PANTHER" id="PTHR30399">
    <property type="entry name" value="UNCHARACTERIZED PROTEIN YGJP"/>
    <property type="match status" value="1"/>
</dbReference>
<sequence length="160" mass="19179">MMLHFLGRRYAVCPRTAFDERYIWLEGEACHIVTPVTQEEHVQRCVDRWVEREARVYLTQRVRALSQETSWHVKRVSFRRQSTIWGSCSSAKNLSLNLHLIHVDPLLIDYVLIHELAHTVEMNHSRAFWRLVGQYCPEYPQRKRELVRVHREIKEEANMV</sequence>
<dbReference type="Gene3D" id="3.30.2010.10">
    <property type="entry name" value="Metalloproteases ('zincins'), catalytic domain"/>
    <property type="match status" value="1"/>
</dbReference>
<dbReference type="EMBL" id="PCYM01000001">
    <property type="protein sequence ID" value="PIR47924.1"/>
    <property type="molecule type" value="Genomic_DNA"/>
</dbReference>
<evidence type="ECO:0000259" key="1">
    <source>
        <dbReference type="Pfam" id="PF01863"/>
    </source>
</evidence>
<organism evidence="2 3">
    <name type="scientific">Candidatus Uhrbacteria bacterium CG10_big_fil_rev_8_21_14_0_10_50_16</name>
    <dbReference type="NCBI Taxonomy" id="1975039"/>
    <lineage>
        <taxon>Bacteria</taxon>
        <taxon>Candidatus Uhriibacteriota</taxon>
    </lineage>
</organism>
<dbReference type="PANTHER" id="PTHR30399:SF1">
    <property type="entry name" value="UTP PYROPHOSPHATASE"/>
    <property type="match status" value="1"/>
</dbReference>
<dbReference type="Pfam" id="PF01863">
    <property type="entry name" value="YgjP-like"/>
    <property type="match status" value="1"/>
</dbReference>
<evidence type="ECO:0000313" key="3">
    <source>
        <dbReference type="Proteomes" id="UP000230084"/>
    </source>
</evidence>
<dbReference type="Proteomes" id="UP000230084">
    <property type="component" value="Unassembled WGS sequence"/>
</dbReference>
<name>A0A2H0RPL0_9BACT</name>
<comment type="caution">
    <text evidence="2">The sequence shown here is derived from an EMBL/GenBank/DDBJ whole genome shotgun (WGS) entry which is preliminary data.</text>
</comment>